<dbReference type="SUPFAM" id="SSF52540">
    <property type="entry name" value="P-loop containing nucleoside triphosphate hydrolases"/>
    <property type="match status" value="1"/>
</dbReference>
<dbReference type="InterPro" id="IPR017261">
    <property type="entry name" value="DNA_mismatch_repair_MutS/MSH"/>
</dbReference>
<dbReference type="Pfam" id="PF05188">
    <property type="entry name" value="MutS_II"/>
    <property type="match status" value="1"/>
</dbReference>
<dbReference type="InterPro" id="IPR007696">
    <property type="entry name" value="DNA_mismatch_repair_MutS_core"/>
</dbReference>
<feature type="compositionally biased region" description="Basic and acidic residues" evidence="8">
    <location>
        <begin position="44"/>
        <end position="67"/>
    </location>
</feature>
<evidence type="ECO:0000256" key="2">
    <source>
        <dbReference type="ARBA" id="ARBA00022741"/>
    </source>
</evidence>
<evidence type="ECO:0000256" key="3">
    <source>
        <dbReference type="ARBA" id="ARBA00022763"/>
    </source>
</evidence>
<dbReference type="SMART" id="SM00534">
    <property type="entry name" value="MUTSac"/>
    <property type="match status" value="1"/>
</dbReference>
<dbReference type="Gene3D" id="3.40.50.300">
    <property type="entry name" value="P-loop containing nucleotide triphosphate hydrolases"/>
    <property type="match status" value="1"/>
</dbReference>
<evidence type="ECO:0000256" key="1">
    <source>
        <dbReference type="ARBA" id="ARBA00006271"/>
    </source>
</evidence>
<dbReference type="InterPro" id="IPR007861">
    <property type="entry name" value="DNA_mismatch_repair_MutS_clamp"/>
</dbReference>
<dbReference type="InterPro" id="IPR036187">
    <property type="entry name" value="DNA_mismatch_repair_MutS_sf"/>
</dbReference>
<dbReference type="Gene3D" id="3.30.420.110">
    <property type="entry name" value="MutS, connector domain"/>
    <property type="match status" value="1"/>
</dbReference>
<keyword evidence="3 6" id="KW-0227">DNA damage</keyword>
<dbReference type="Pfam" id="PF01624">
    <property type="entry name" value="MutS_I"/>
    <property type="match status" value="1"/>
</dbReference>
<evidence type="ECO:0000313" key="10">
    <source>
        <dbReference type="EMBL" id="JAV19853.1"/>
    </source>
</evidence>
<dbReference type="CDD" id="cd03286">
    <property type="entry name" value="ABC_MSH6_euk"/>
    <property type="match status" value="1"/>
</dbReference>
<dbReference type="SUPFAM" id="SSF53150">
    <property type="entry name" value="DNA repair protein MutS, domain II"/>
    <property type="match status" value="1"/>
</dbReference>
<name>A0A1Q3EX21_CULTA</name>
<protein>
    <recommendedName>
        <fullName evidence="6">DNA mismatch repair protein</fullName>
    </recommendedName>
</protein>
<dbReference type="GO" id="GO:0140664">
    <property type="term" value="F:ATP-dependent DNA damage sensor activity"/>
    <property type="evidence" value="ECO:0007669"/>
    <property type="project" value="InterPro"/>
</dbReference>
<dbReference type="SMART" id="SM00533">
    <property type="entry name" value="MUTSd"/>
    <property type="match status" value="1"/>
</dbReference>
<dbReference type="InterPro" id="IPR027417">
    <property type="entry name" value="P-loop_NTPase"/>
</dbReference>
<dbReference type="InterPro" id="IPR000432">
    <property type="entry name" value="DNA_mismatch_repair_MutS_C"/>
</dbReference>
<keyword evidence="2 6" id="KW-0547">Nucleotide-binding</keyword>
<keyword evidence="4 6" id="KW-0067">ATP-binding</keyword>
<dbReference type="FunFam" id="3.40.50.300:FF:002677">
    <property type="entry name" value="DNA mismatch repair protein"/>
    <property type="match status" value="1"/>
</dbReference>
<dbReference type="GO" id="GO:0032301">
    <property type="term" value="C:MutSalpha complex"/>
    <property type="evidence" value="ECO:0007669"/>
    <property type="project" value="TreeGrafter"/>
</dbReference>
<dbReference type="AlphaFoldDB" id="A0A1Q3EX21"/>
<dbReference type="GO" id="GO:0006298">
    <property type="term" value="P:mismatch repair"/>
    <property type="evidence" value="ECO:0007669"/>
    <property type="project" value="InterPro"/>
</dbReference>
<dbReference type="PANTHER" id="PTHR11361">
    <property type="entry name" value="DNA MISMATCH REPAIR PROTEIN MUTS FAMILY MEMBER"/>
    <property type="match status" value="1"/>
</dbReference>
<dbReference type="Gene3D" id="3.40.1170.10">
    <property type="entry name" value="DNA repair protein MutS, domain I"/>
    <property type="match status" value="1"/>
</dbReference>
<dbReference type="EMBL" id="GFDL01015192">
    <property type="protein sequence ID" value="JAV19853.1"/>
    <property type="molecule type" value="Transcribed_RNA"/>
</dbReference>
<accession>A0A1Q3EX21</accession>
<dbReference type="InterPro" id="IPR007860">
    <property type="entry name" value="DNA_mmatch_repair_MutS_con_dom"/>
</dbReference>
<comment type="similarity">
    <text evidence="1 6 7">Belongs to the DNA mismatch repair MutS family.</text>
</comment>
<feature type="compositionally biased region" description="Polar residues" evidence="8">
    <location>
        <begin position="9"/>
        <end position="35"/>
    </location>
</feature>
<sequence>MSKNKDKLNTSSNTLFNYFSKSPATTPKLKPSSSDGGDGTPKTIKKEKVTPSPARKDAVKQEPNSKDDDQDQEEEVQPMKKRRRIIMDESSDDSETENKAKNEKTPPKVTQLAAFKRVETAKTGGDSPVQKKLKLEPDAESAKDHLLKAKDGGDDDGLVLEEPTIWLHQKLDFLKPDKIKDIHGNKAGSEKYDPRTLYVPESYLGTLTPAMRQWWELKSRHYDCVLFFKVGKFYELYHMDASVGVKELGFSYMKGEFAHSGFPEQAYERMATSLVERGYKVARVEQTETPDMMAERCKKNKTNSKYDKVVKREICQVSLKGTEVYGQQVQMTNSAEPNYMLAIAERSGKGKSGARYGVCFIDASLGIFHLGEFDDDGQASRLLTLLSHHTPALVLHERNLVSAGIHQIFKTVLAGVRKEPLTNDSQFWSAEKTLKYLAENFYGSSSDEKSKSKWPETVRCLLDKNDHLGLTPSEDSELSMKALGGCIWYLKRCLLDQQVVSLARFEMYIPPDDNVTRKQLKIANSNRFMVLDAITLSNLRLTDGELSLLNRLDHCCTKFGKRLLHHWVCSPSCEREIIVQRQEAIKELVEDVNLLQDVRQILGELPDLERMLAQIHSFGNAERVKNHPDGRAILYEEQTYSKKKIQDFINTLRGFKALTRIPGLFAGVKSGLLVRLTQMAGKGGVFPDMTSKITFFEESFDHEAALKTGVIAPEKGLDTEYDAVQREIQGIFDELEEYKRKQEKYFGCKIDYFGSDKKRFQLEIPEGAAKKAKESYTLEGQKKGKNGVKRYHTEETREFLKRMMATEDKRKTVLKDLARRIFEKFSSAYDMWKMCVDLVGTLDVLTSLAEFGRSSGSTCFPEILDDDEGQIFELSEGIHPCVNDPENYIPNGVSLGQDGSRLILLTGPNMGGKSTLMRQVGVLAIMAQIGAPIPAESCRMTLIDRIFTRLGANDDIMAGQSTFLVELNETSTILKHATEKSLVLLDELGRGTATYDGTSIAGAVVQFLADLKCRSMFSTHYHNLVDNFERDKRIRLGHMACMVEKEDDEDPTQETVTFLYKYAPGSCPKSYGFNAAKLAGMPPQIIKRAYELSKTVEAEALKRKTFTKSLLQADRTEVQDLLRKLKGCRL</sequence>
<organism evidence="10">
    <name type="scientific">Culex tarsalis</name>
    <name type="common">Encephalitis mosquito</name>
    <dbReference type="NCBI Taxonomy" id="7177"/>
    <lineage>
        <taxon>Eukaryota</taxon>
        <taxon>Metazoa</taxon>
        <taxon>Ecdysozoa</taxon>
        <taxon>Arthropoda</taxon>
        <taxon>Hexapoda</taxon>
        <taxon>Insecta</taxon>
        <taxon>Pterygota</taxon>
        <taxon>Neoptera</taxon>
        <taxon>Endopterygota</taxon>
        <taxon>Diptera</taxon>
        <taxon>Nematocera</taxon>
        <taxon>Culicoidea</taxon>
        <taxon>Culicidae</taxon>
        <taxon>Culicinae</taxon>
        <taxon>Culicini</taxon>
        <taxon>Culex</taxon>
        <taxon>Culex</taxon>
    </lineage>
</organism>
<dbReference type="PANTHER" id="PTHR11361:SF148">
    <property type="entry name" value="DNA MISMATCH REPAIR PROTEIN MSH6"/>
    <property type="match status" value="1"/>
</dbReference>
<evidence type="ECO:0000256" key="4">
    <source>
        <dbReference type="ARBA" id="ARBA00022840"/>
    </source>
</evidence>
<dbReference type="PROSITE" id="PS00486">
    <property type="entry name" value="DNA_MISMATCH_REPAIR_2"/>
    <property type="match status" value="1"/>
</dbReference>
<keyword evidence="5 6" id="KW-0238">DNA-binding</keyword>
<feature type="region of interest" description="Disordered" evidence="8">
    <location>
        <begin position="1"/>
        <end position="109"/>
    </location>
</feature>
<evidence type="ECO:0000256" key="6">
    <source>
        <dbReference type="PIRNR" id="PIRNR037677"/>
    </source>
</evidence>
<reference evidence="10" key="1">
    <citation type="submission" date="2017-01" db="EMBL/GenBank/DDBJ databases">
        <title>A deep insight into the sialotranscriptome of adult male and female Cluex tarsalis mosquitoes.</title>
        <authorList>
            <person name="Ribeiro J.M."/>
            <person name="Moreira F."/>
            <person name="Bernard K.A."/>
            <person name="Calvo E."/>
        </authorList>
    </citation>
    <scope>NUCLEOTIDE SEQUENCE</scope>
    <source>
        <strain evidence="10">Kern County</strain>
        <tissue evidence="10">Salivary glands</tissue>
    </source>
</reference>
<dbReference type="Pfam" id="PF05192">
    <property type="entry name" value="MutS_III"/>
    <property type="match status" value="1"/>
</dbReference>
<dbReference type="InterPro" id="IPR016151">
    <property type="entry name" value="DNA_mismatch_repair_MutS_N"/>
</dbReference>
<dbReference type="FunFam" id="1.10.1420.10:FF:000005">
    <property type="entry name" value="DNA mismatch repair protein"/>
    <property type="match status" value="1"/>
</dbReference>
<dbReference type="Pfam" id="PF05190">
    <property type="entry name" value="MutS_IV"/>
    <property type="match status" value="1"/>
</dbReference>
<evidence type="ECO:0000259" key="9">
    <source>
        <dbReference type="PROSITE" id="PS00486"/>
    </source>
</evidence>
<comment type="function">
    <text evidence="6 7">Component of the post-replicative DNA mismatch repair system (MMR).</text>
</comment>
<dbReference type="Pfam" id="PF00488">
    <property type="entry name" value="MutS_V"/>
    <property type="match status" value="1"/>
</dbReference>
<dbReference type="GO" id="GO:0030983">
    <property type="term" value="F:mismatched DNA binding"/>
    <property type="evidence" value="ECO:0007669"/>
    <property type="project" value="UniProtKB-UniRule"/>
</dbReference>
<dbReference type="FunFam" id="3.40.1170.10:FF:000002">
    <property type="entry name" value="DNA mismatch repair protein"/>
    <property type="match status" value="1"/>
</dbReference>
<keyword evidence="6 7" id="KW-0234">DNA repair</keyword>
<dbReference type="SUPFAM" id="SSF48334">
    <property type="entry name" value="DNA repair protein MutS, domain III"/>
    <property type="match status" value="1"/>
</dbReference>
<dbReference type="SUPFAM" id="SSF55271">
    <property type="entry name" value="DNA repair protein MutS, domain I"/>
    <property type="match status" value="1"/>
</dbReference>
<feature type="domain" description="DNA mismatch repair proteins mutS family" evidence="9">
    <location>
        <begin position="981"/>
        <end position="997"/>
    </location>
</feature>
<evidence type="ECO:0000256" key="5">
    <source>
        <dbReference type="ARBA" id="ARBA00023125"/>
    </source>
</evidence>
<feature type="compositionally biased region" description="Basic and acidic residues" evidence="8">
    <location>
        <begin position="96"/>
        <end position="106"/>
    </location>
</feature>
<dbReference type="InterPro" id="IPR007695">
    <property type="entry name" value="DNA_mismatch_repair_MutS-lik_N"/>
</dbReference>
<dbReference type="InterPro" id="IPR045076">
    <property type="entry name" value="MutS"/>
</dbReference>
<dbReference type="Gene3D" id="1.10.1420.10">
    <property type="match status" value="2"/>
</dbReference>
<dbReference type="GO" id="GO:0005524">
    <property type="term" value="F:ATP binding"/>
    <property type="evidence" value="ECO:0007669"/>
    <property type="project" value="UniProtKB-UniRule"/>
</dbReference>
<evidence type="ECO:0000256" key="7">
    <source>
        <dbReference type="RuleBase" id="RU003756"/>
    </source>
</evidence>
<dbReference type="PIRSF" id="PIRSF037677">
    <property type="entry name" value="DNA_mis_repair_Msh6"/>
    <property type="match status" value="1"/>
</dbReference>
<evidence type="ECO:0000256" key="8">
    <source>
        <dbReference type="SAM" id="MobiDB-lite"/>
    </source>
</evidence>
<proteinExistence type="inferred from homology"/>
<dbReference type="InterPro" id="IPR036678">
    <property type="entry name" value="MutS_con_dom_sf"/>
</dbReference>